<dbReference type="PANTHER" id="PTHR47706">
    <property type="entry name" value="NMRA-LIKE FAMILY PROTEIN"/>
    <property type="match status" value="1"/>
</dbReference>
<dbReference type="Proteomes" id="UP001215280">
    <property type="component" value="Unassembled WGS sequence"/>
</dbReference>
<evidence type="ECO:0000259" key="3">
    <source>
        <dbReference type="Pfam" id="PF05368"/>
    </source>
</evidence>
<evidence type="ECO:0000256" key="1">
    <source>
        <dbReference type="ARBA" id="ARBA00022857"/>
    </source>
</evidence>
<dbReference type="EMBL" id="JARJLG010000265">
    <property type="protein sequence ID" value="KAJ7721736.1"/>
    <property type="molecule type" value="Genomic_DNA"/>
</dbReference>
<keyword evidence="2" id="KW-0560">Oxidoreductase</keyword>
<protein>
    <recommendedName>
        <fullName evidence="3">NmrA-like domain-containing protein</fullName>
    </recommendedName>
</protein>
<gene>
    <name evidence="4" type="ORF">DFH07DRAFT_857535</name>
</gene>
<dbReference type="Pfam" id="PF05368">
    <property type="entry name" value="NmrA"/>
    <property type="match status" value="1"/>
</dbReference>
<keyword evidence="1" id="KW-0521">NADP</keyword>
<accession>A0AAD7MKG8</accession>
<evidence type="ECO:0000313" key="5">
    <source>
        <dbReference type="Proteomes" id="UP001215280"/>
    </source>
</evidence>
<reference evidence="4" key="1">
    <citation type="submission" date="2023-03" db="EMBL/GenBank/DDBJ databases">
        <title>Massive genome expansion in bonnet fungi (Mycena s.s.) driven by repeated elements and novel gene families across ecological guilds.</title>
        <authorList>
            <consortium name="Lawrence Berkeley National Laboratory"/>
            <person name="Harder C.B."/>
            <person name="Miyauchi S."/>
            <person name="Viragh M."/>
            <person name="Kuo A."/>
            <person name="Thoen E."/>
            <person name="Andreopoulos B."/>
            <person name="Lu D."/>
            <person name="Skrede I."/>
            <person name="Drula E."/>
            <person name="Henrissat B."/>
            <person name="Morin E."/>
            <person name="Kohler A."/>
            <person name="Barry K."/>
            <person name="LaButti K."/>
            <person name="Morin E."/>
            <person name="Salamov A."/>
            <person name="Lipzen A."/>
            <person name="Mereny Z."/>
            <person name="Hegedus B."/>
            <person name="Baldrian P."/>
            <person name="Stursova M."/>
            <person name="Weitz H."/>
            <person name="Taylor A."/>
            <person name="Grigoriev I.V."/>
            <person name="Nagy L.G."/>
            <person name="Martin F."/>
            <person name="Kauserud H."/>
        </authorList>
    </citation>
    <scope>NUCLEOTIDE SEQUENCE</scope>
    <source>
        <strain evidence="4">CBHHK188m</strain>
    </source>
</reference>
<dbReference type="InterPro" id="IPR008030">
    <property type="entry name" value="NmrA-like"/>
</dbReference>
<dbReference type="PANTHER" id="PTHR47706:SF9">
    <property type="entry name" value="NMRA-LIKE DOMAIN-CONTAINING PROTEIN-RELATED"/>
    <property type="match status" value="1"/>
</dbReference>
<dbReference type="SUPFAM" id="SSF51735">
    <property type="entry name" value="NAD(P)-binding Rossmann-fold domains"/>
    <property type="match status" value="1"/>
</dbReference>
<organism evidence="4 5">
    <name type="scientific">Mycena maculata</name>
    <dbReference type="NCBI Taxonomy" id="230809"/>
    <lineage>
        <taxon>Eukaryota</taxon>
        <taxon>Fungi</taxon>
        <taxon>Dikarya</taxon>
        <taxon>Basidiomycota</taxon>
        <taxon>Agaricomycotina</taxon>
        <taxon>Agaricomycetes</taxon>
        <taxon>Agaricomycetidae</taxon>
        <taxon>Agaricales</taxon>
        <taxon>Marasmiineae</taxon>
        <taxon>Mycenaceae</taxon>
        <taxon>Mycena</taxon>
    </lineage>
</organism>
<dbReference type="Gene3D" id="3.40.50.720">
    <property type="entry name" value="NAD(P)-binding Rossmann-like Domain"/>
    <property type="match status" value="1"/>
</dbReference>
<dbReference type="Gene3D" id="3.90.25.10">
    <property type="entry name" value="UDP-galactose 4-epimerase, domain 1"/>
    <property type="match status" value="1"/>
</dbReference>
<evidence type="ECO:0000256" key="2">
    <source>
        <dbReference type="ARBA" id="ARBA00023002"/>
    </source>
</evidence>
<evidence type="ECO:0000313" key="4">
    <source>
        <dbReference type="EMBL" id="KAJ7721736.1"/>
    </source>
</evidence>
<dbReference type="InterPro" id="IPR036291">
    <property type="entry name" value="NAD(P)-bd_dom_sf"/>
</dbReference>
<comment type="caution">
    <text evidence="4">The sequence shown here is derived from an EMBL/GenBank/DDBJ whole genome shotgun (WGS) entry which is preliminary data.</text>
</comment>
<dbReference type="InterPro" id="IPR051609">
    <property type="entry name" value="NmrA/Isoflavone_reductase-like"/>
</dbReference>
<dbReference type="GO" id="GO:0016491">
    <property type="term" value="F:oxidoreductase activity"/>
    <property type="evidence" value="ECO:0007669"/>
    <property type="project" value="UniProtKB-KW"/>
</dbReference>
<keyword evidence="5" id="KW-1185">Reference proteome</keyword>
<name>A0AAD7MKG8_9AGAR</name>
<sequence>MSGYTVYAIAGLGRIGLNLAQEFLAMKVKDPRLAYSVRALTTQSTSDAIEDLAVNGANVRTVSYESPASILAALDGVDVLMSCIGYEDGGLHAQMILGDLAKAAGVKLVVPSEYGAQSDAVKDENFTIKEVFRKRLIANGLKYAVFYTGFWSDFVLRPFILRDMFQIDLEKGNIHKWIDWDTPLSFTTQMDIARYVTHVLVYLPRSELENRIFRIQADSQTLNSLFVAFLEKTSRPPLANMKTTTHSRAELDEKLDKEPLLIGLRLFRAADDEMFSVSADGKLDSAIWPEWKPERTVDVMIRSFVAAKDL</sequence>
<proteinExistence type="predicted"/>
<feature type="domain" description="NmrA-like" evidence="3">
    <location>
        <begin position="9"/>
        <end position="234"/>
    </location>
</feature>
<dbReference type="AlphaFoldDB" id="A0AAD7MKG8"/>